<feature type="signal peptide" evidence="1">
    <location>
        <begin position="1"/>
        <end position="20"/>
    </location>
</feature>
<name>A0A0A3YNT6_9GAMM</name>
<dbReference type="Proteomes" id="UP000030351">
    <property type="component" value="Unassembled WGS sequence"/>
</dbReference>
<evidence type="ECO:0000313" key="2">
    <source>
        <dbReference type="EMBL" id="KGT88305.1"/>
    </source>
</evidence>
<organism evidence="2 3">
    <name type="scientific">Erwinia typographi</name>
    <dbReference type="NCBI Taxonomy" id="371042"/>
    <lineage>
        <taxon>Bacteria</taxon>
        <taxon>Pseudomonadati</taxon>
        <taxon>Pseudomonadota</taxon>
        <taxon>Gammaproteobacteria</taxon>
        <taxon>Enterobacterales</taxon>
        <taxon>Erwiniaceae</taxon>
        <taxon>Erwinia</taxon>
    </lineage>
</organism>
<proteinExistence type="predicted"/>
<reference evidence="2 3" key="1">
    <citation type="submission" date="2014-10" db="EMBL/GenBank/DDBJ databases">
        <title>Genome sequence of Erwinia typographi M043b.</title>
        <authorList>
            <person name="Chan K.-G."/>
            <person name="Tan W.-S."/>
        </authorList>
    </citation>
    <scope>NUCLEOTIDE SEQUENCE [LARGE SCALE GENOMIC DNA]</scope>
    <source>
        <strain evidence="2 3">M043b</strain>
    </source>
</reference>
<accession>A0A0A3YNT6</accession>
<feature type="chain" id="PRO_5002017157" evidence="1">
    <location>
        <begin position="21"/>
        <end position="158"/>
    </location>
</feature>
<dbReference type="EMBL" id="JRUQ01000062">
    <property type="protein sequence ID" value="KGT88305.1"/>
    <property type="molecule type" value="Genomic_DNA"/>
</dbReference>
<dbReference type="AlphaFoldDB" id="A0A0A3YNT6"/>
<dbReference type="RefSeq" id="WP_034897483.1">
    <property type="nucleotide sequence ID" value="NZ_JRUQ01000062.1"/>
</dbReference>
<evidence type="ECO:0000313" key="3">
    <source>
        <dbReference type="Proteomes" id="UP000030351"/>
    </source>
</evidence>
<protein>
    <submittedName>
        <fullName evidence="2">Uncharacterized protein</fullName>
    </submittedName>
</protein>
<keyword evidence="1" id="KW-0732">Signal</keyword>
<dbReference type="OrthoDB" id="9878745at2"/>
<keyword evidence="3" id="KW-1185">Reference proteome</keyword>
<dbReference type="STRING" id="371042.NG99_21335"/>
<sequence>MKKILLPLILSVVCTGVAQAGEQSVSFMPKICPENSIVSGVYTALKSGLPEVDYRKKEDEKIAKLRDRIWGYLNEFDSDNKKIKFTVSRLSSQILSEKESLKYFEKNEIEGRSIYKEYYKVKNNQGAVAIYETFNVFPEDDLFRCDSIGNVDIVSYEG</sequence>
<gene>
    <name evidence="2" type="ORF">NG99_21335</name>
</gene>
<evidence type="ECO:0000256" key="1">
    <source>
        <dbReference type="SAM" id="SignalP"/>
    </source>
</evidence>
<comment type="caution">
    <text evidence="2">The sequence shown here is derived from an EMBL/GenBank/DDBJ whole genome shotgun (WGS) entry which is preliminary data.</text>
</comment>